<evidence type="ECO:0000256" key="4">
    <source>
        <dbReference type="ARBA" id="ARBA00023295"/>
    </source>
</evidence>
<dbReference type="InterPro" id="IPR001360">
    <property type="entry name" value="Glyco_hydro_1"/>
</dbReference>
<evidence type="ECO:0000313" key="9">
    <source>
        <dbReference type="Proteomes" id="UP001148455"/>
    </source>
</evidence>
<dbReference type="PANTHER" id="PTHR10353">
    <property type="entry name" value="GLYCOSYL HYDROLASE"/>
    <property type="match status" value="1"/>
</dbReference>
<organism evidence="8 9">
    <name type="scientific">Mediterraneibacter gnavus</name>
    <name type="common">Ruminococcus gnavus</name>
    <dbReference type="NCBI Taxonomy" id="33038"/>
    <lineage>
        <taxon>Bacteria</taxon>
        <taxon>Bacillati</taxon>
        <taxon>Bacillota</taxon>
        <taxon>Clostridia</taxon>
        <taxon>Lachnospirales</taxon>
        <taxon>Lachnospiraceae</taxon>
        <taxon>Mediterraneibacter</taxon>
    </lineage>
</organism>
<dbReference type="FunFam" id="3.20.20.80:FF:000004">
    <property type="entry name" value="Beta-glucosidase 6-phospho-beta-glucosidase"/>
    <property type="match status" value="1"/>
</dbReference>
<reference evidence="8" key="1">
    <citation type="submission" date="2022-12" db="EMBL/GenBank/DDBJ databases">
        <title>Genome of R. gnavus strain RSHDN_123.</title>
        <authorList>
            <person name="Abdugheni R."/>
        </authorList>
    </citation>
    <scope>NUCLEOTIDE SEQUENCE</scope>
    <source>
        <strain evidence="8">RSHDN_123</strain>
    </source>
</reference>
<dbReference type="SUPFAM" id="SSF51445">
    <property type="entry name" value="(Trans)glycosidases"/>
    <property type="match status" value="1"/>
</dbReference>
<sequence>MMKQFPKDFLWGAASASFQVEGARNEDGKTDSIWDATSAGHIKRNVNGDVTCDHYHRYKEDVALMKELGLKSYRFSISWPRVMPKRGVINGVGIQFYQDLVDELLKAGIEPLCTLYHWDLPMWVYNEGGWENPQIVKEFMEYVQVVVDALSDRVRYWMTFNEPACFIGFGLFDGRQAPFRINRMEKEQKFRDLARISKNVLLSHGEAVRIIRSRSKQSDPQIGFALNARNFIPSDQEEAAIEEARRKMFDIEEGTFMAANWWADSMILGKAPKYLEDVLTEEDLKVICQPLDFFGYNVYFASNYNADRQEQDNGWEGMPRTQTGWAITPEVLYWSPKFLYERYHLPILITENGMSNLDFVMRDGKVHDPQRIDYMDQYLHEFHHAMEDGVPIIGYTAWSIMDNLEWAEGFDPRFGLIYVDYRTQERTPKDSFYWYQNVIKKNGLED</sequence>
<proteinExistence type="inferred from homology"/>
<gene>
    <name evidence="8" type="ORF">O8D18_13620</name>
</gene>
<dbReference type="Pfam" id="PF00232">
    <property type="entry name" value="Glyco_hydro_1"/>
    <property type="match status" value="1"/>
</dbReference>
<evidence type="ECO:0000256" key="6">
    <source>
        <dbReference type="RuleBase" id="RU003690"/>
    </source>
</evidence>
<dbReference type="RefSeq" id="WP_269763042.1">
    <property type="nucleotide sequence ID" value="NZ_JAPZEC010000019.1"/>
</dbReference>
<evidence type="ECO:0000256" key="2">
    <source>
        <dbReference type="ARBA" id="ARBA00012744"/>
    </source>
</evidence>
<evidence type="ECO:0000256" key="3">
    <source>
        <dbReference type="ARBA" id="ARBA00022801"/>
    </source>
</evidence>
<keyword evidence="3 7" id="KW-0378">Hydrolase</keyword>
<evidence type="ECO:0000256" key="5">
    <source>
        <dbReference type="PROSITE-ProRule" id="PRU10055"/>
    </source>
</evidence>
<comment type="similarity">
    <text evidence="1 6">Belongs to the glycosyl hydrolase 1 family.</text>
</comment>
<dbReference type="PROSITE" id="PS00572">
    <property type="entry name" value="GLYCOSYL_HYDROL_F1_1"/>
    <property type="match status" value="1"/>
</dbReference>
<comment type="caution">
    <text evidence="8">The sequence shown here is derived from an EMBL/GenBank/DDBJ whole genome shotgun (WGS) entry which is preliminary data.</text>
</comment>
<dbReference type="PANTHER" id="PTHR10353:SF36">
    <property type="entry name" value="LP05116P"/>
    <property type="match status" value="1"/>
</dbReference>
<dbReference type="EC" id="3.2.1.21" evidence="2"/>
<name>A0A9X3KA87_MEDGN</name>
<dbReference type="PRINTS" id="PR00131">
    <property type="entry name" value="GLHYDRLASE1"/>
</dbReference>
<protein>
    <recommendedName>
        <fullName evidence="2">beta-glucosidase</fullName>
        <ecNumber evidence="2">3.2.1.21</ecNumber>
    </recommendedName>
</protein>
<keyword evidence="4 7" id="KW-0326">Glycosidase</keyword>
<dbReference type="GO" id="GO:0008422">
    <property type="term" value="F:beta-glucosidase activity"/>
    <property type="evidence" value="ECO:0007669"/>
    <property type="project" value="UniProtKB-EC"/>
</dbReference>
<dbReference type="PROSITE" id="PS00653">
    <property type="entry name" value="GLYCOSYL_HYDROL_F1_2"/>
    <property type="match status" value="1"/>
</dbReference>
<evidence type="ECO:0000313" key="8">
    <source>
        <dbReference type="EMBL" id="MCZ7695048.1"/>
    </source>
</evidence>
<evidence type="ECO:0000256" key="7">
    <source>
        <dbReference type="RuleBase" id="RU004468"/>
    </source>
</evidence>
<dbReference type="InterPro" id="IPR018120">
    <property type="entry name" value="Glyco_hydro_1_AS"/>
</dbReference>
<dbReference type="GO" id="GO:0016052">
    <property type="term" value="P:carbohydrate catabolic process"/>
    <property type="evidence" value="ECO:0007669"/>
    <property type="project" value="TreeGrafter"/>
</dbReference>
<dbReference type="AlphaFoldDB" id="A0A9X3KA87"/>
<dbReference type="InterPro" id="IPR033132">
    <property type="entry name" value="GH_1_N_CS"/>
</dbReference>
<evidence type="ECO:0000256" key="1">
    <source>
        <dbReference type="ARBA" id="ARBA00010838"/>
    </source>
</evidence>
<dbReference type="Proteomes" id="UP001148455">
    <property type="component" value="Unassembled WGS sequence"/>
</dbReference>
<dbReference type="Gene3D" id="3.20.20.80">
    <property type="entry name" value="Glycosidases"/>
    <property type="match status" value="1"/>
</dbReference>
<accession>A0A9X3KA87</accession>
<dbReference type="EMBL" id="JAPZED010000019">
    <property type="protein sequence ID" value="MCZ7695048.1"/>
    <property type="molecule type" value="Genomic_DNA"/>
</dbReference>
<dbReference type="GO" id="GO:0005829">
    <property type="term" value="C:cytosol"/>
    <property type="evidence" value="ECO:0007669"/>
    <property type="project" value="TreeGrafter"/>
</dbReference>
<dbReference type="InterPro" id="IPR017853">
    <property type="entry name" value="GH"/>
</dbReference>
<feature type="active site" description="Nucleophile" evidence="5">
    <location>
        <position position="351"/>
    </location>
</feature>